<evidence type="ECO:0000313" key="2">
    <source>
        <dbReference type="Proteomes" id="UP001054252"/>
    </source>
</evidence>
<dbReference type="EMBL" id="BPVZ01000025">
    <property type="protein sequence ID" value="GKV06493.1"/>
    <property type="molecule type" value="Genomic_DNA"/>
</dbReference>
<gene>
    <name evidence="1" type="ORF">SLEP1_g18387</name>
</gene>
<evidence type="ECO:0000313" key="1">
    <source>
        <dbReference type="EMBL" id="GKV06493.1"/>
    </source>
</evidence>
<keyword evidence="2" id="KW-1185">Reference proteome</keyword>
<organism evidence="1 2">
    <name type="scientific">Rubroshorea leprosula</name>
    <dbReference type="NCBI Taxonomy" id="152421"/>
    <lineage>
        <taxon>Eukaryota</taxon>
        <taxon>Viridiplantae</taxon>
        <taxon>Streptophyta</taxon>
        <taxon>Embryophyta</taxon>
        <taxon>Tracheophyta</taxon>
        <taxon>Spermatophyta</taxon>
        <taxon>Magnoliopsida</taxon>
        <taxon>eudicotyledons</taxon>
        <taxon>Gunneridae</taxon>
        <taxon>Pentapetalae</taxon>
        <taxon>rosids</taxon>
        <taxon>malvids</taxon>
        <taxon>Malvales</taxon>
        <taxon>Dipterocarpaceae</taxon>
        <taxon>Rubroshorea</taxon>
    </lineage>
</organism>
<comment type="caution">
    <text evidence="1">The sequence shown here is derived from an EMBL/GenBank/DDBJ whole genome shotgun (WGS) entry which is preliminary data.</text>
</comment>
<dbReference type="AlphaFoldDB" id="A0AAV5J7W2"/>
<dbReference type="Proteomes" id="UP001054252">
    <property type="component" value="Unassembled WGS sequence"/>
</dbReference>
<reference evidence="1 2" key="1">
    <citation type="journal article" date="2021" name="Commun. Biol.">
        <title>The genome of Shorea leprosula (Dipterocarpaceae) highlights the ecological relevance of drought in aseasonal tropical rainforests.</title>
        <authorList>
            <person name="Ng K.K.S."/>
            <person name="Kobayashi M.J."/>
            <person name="Fawcett J.A."/>
            <person name="Hatakeyama M."/>
            <person name="Paape T."/>
            <person name="Ng C.H."/>
            <person name="Ang C.C."/>
            <person name="Tnah L.H."/>
            <person name="Lee C.T."/>
            <person name="Nishiyama T."/>
            <person name="Sese J."/>
            <person name="O'Brien M.J."/>
            <person name="Copetti D."/>
            <person name="Mohd Noor M.I."/>
            <person name="Ong R.C."/>
            <person name="Putra M."/>
            <person name="Sireger I.Z."/>
            <person name="Indrioko S."/>
            <person name="Kosugi Y."/>
            <person name="Izuno A."/>
            <person name="Isagi Y."/>
            <person name="Lee S.L."/>
            <person name="Shimizu K.K."/>
        </authorList>
    </citation>
    <scope>NUCLEOTIDE SEQUENCE [LARGE SCALE GENOMIC DNA]</scope>
    <source>
        <strain evidence="1">214</strain>
    </source>
</reference>
<accession>A0AAV5J7W2</accession>
<proteinExistence type="predicted"/>
<sequence>MGVQWMDLNGYSKLLEVVIDPAFAVAKLLKLHFSSFYYCNLLLEEAAQIHILVLFIQKILAFTF</sequence>
<name>A0AAV5J7W2_9ROSI</name>
<protein>
    <submittedName>
        <fullName evidence="1">Uncharacterized protein</fullName>
    </submittedName>
</protein>